<name>A0A371H7E2_MUCPR</name>
<proteinExistence type="predicted"/>
<feature type="domain" description="Integrase catalytic" evidence="2">
    <location>
        <begin position="171"/>
        <end position="278"/>
    </location>
</feature>
<evidence type="ECO:0000259" key="2">
    <source>
        <dbReference type="PROSITE" id="PS50994"/>
    </source>
</evidence>
<feature type="compositionally biased region" description="Basic residues" evidence="1">
    <location>
        <begin position="446"/>
        <end position="458"/>
    </location>
</feature>
<dbReference type="OrthoDB" id="422540at2759"/>
<dbReference type="Gene3D" id="1.10.340.70">
    <property type="match status" value="1"/>
</dbReference>
<accession>A0A371H7E2</accession>
<organism evidence="3 4">
    <name type="scientific">Mucuna pruriens</name>
    <name type="common">Velvet bean</name>
    <name type="synonym">Dolichos pruriens</name>
    <dbReference type="NCBI Taxonomy" id="157652"/>
    <lineage>
        <taxon>Eukaryota</taxon>
        <taxon>Viridiplantae</taxon>
        <taxon>Streptophyta</taxon>
        <taxon>Embryophyta</taxon>
        <taxon>Tracheophyta</taxon>
        <taxon>Spermatophyta</taxon>
        <taxon>Magnoliopsida</taxon>
        <taxon>eudicotyledons</taxon>
        <taxon>Gunneridae</taxon>
        <taxon>Pentapetalae</taxon>
        <taxon>rosids</taxon>
        <taxon>fabids</taxon>
        <taxon>Fabales</taxon>
        <taxon>Fabaceae</taxon>
        <taxon>Papilionoideae</taxon>
        <taxon>50 kb inversion clade</taxon>
        <taxon>NPAAA clade</taxon>
        <taxon>indigoferoid/millettioid clade</taxon>
        <taxon>Phaseoleae</taxon>
        <taxon>Mucuna</taxon>
    </lineage>
</organism>
<dbReference type="GO" id="GO:0015074">
    <property type="term" value="P:DNA integration"/>
    <property type="evidence" value="ECO:0007669"/>
    <property type="project" value="InterPro"/>
</dbReference>
<feature type="compositionally biased region" description="Low complexity" evidence="1">
    <location>
        <begin position="475"/>
        <end position="490"/>
    </location>
</feature>
<dbReference type="InterPro" id="IPR041588">
    <property type="entry name" value="Integrase_H2C2"/>
</dbReference>
<dbReference type="InterPro" id="IPR012337">
    <property type="entry name" value="RNaseH-like_sf"/>
</dbReference>
<dbReference type="PANTHER" id="PTHR47266">
    <property type="entry name" value="ENDONUCLEASE-RELATED"/>
    <property type="match status" value="1"/>
</dbReference>
<gene>
    <name evidence="3" type="primary">pol</name>
    <name evidence="3" type="ORF">CR513_18351</name>
</gene>
<dbReference type="InterPro" id="IPR052160">
    <property type="entry name" value="Gypsy_RT_Integrase-like"/>
</dbReference>
<dbReference type="SUPFAM" id="SSF53098">
    <property type="entry name" value="Ribonuclease H-like"/>
    <property type="match status" value="1"/>
</dbReference>
<evidence type="ECO:0000256" key="1">
    <source>
        <dbReference type="SAM" id="MobiDB-lite"/>
    </source>
</evidence>
<sequence length="648" mass="74659">MPIRDEFPDEQLLHIKTATPWFADIYNYMATSHFPPEASRTHKDKIRSDAKYYIWDDPYLWRLCNDKVIRRCIPDVEINSVLQFCHSAPGGGHYGSTRTTRKVLDCGLYWPTIFRDAHKFVSTYEKCQKAGVAMNRRHEMPQQPIQFCEIFDVWGIDFMGPFQVSNGYSYILLAVDYVSRFGVPKTLISDQGNHFCNRAMASLLQKYGVAHRIATTYHPKTNGQVEVFNREIKKTLQKMTNHSSKDWSRLLEDALWAHRTAYRMSLGMSPYRIIFDKTCHLPMELEHKAYWAVKQCNLAYDQAGEQRKFQLQELDELRLEAYENSRIYKQKVKNFHDQKILRKDFNVGQKYNCKMNIAAAPSRSMGIRSSHSIKKKKGSELATTKEEMIASWVIPHADEAYSPLLLSPPRDLKSVSIFYPTRDPNLATSRKRSPSDHNCDQLRRPGDHHKKTRPRRSHVGQDRLRIGQTRSGQASRPISPSRCSPIRSSPKMLSTSAIQLRATSAPAQLPRHFWSSLQRNLRKEGTDWDSQHTLVNLILNALAIGGEPPPSTMAIVMEDAHADFRLDPSRHQKDQLHFSRFKAHPQITFSDKDYDGTISHSDDPMVILVVIVDYKVERVLVDQGSLTNILFWPAFLKMGFSKSNLEAC</sequence>
<dbReference type="GO" id="GO:0003676">
    <property type="term" value="F:nucleic acid binding"/>
    <property type="evidence" value="ECO:0007669"/>
    <property type="project" value="InterPro"/>
</dbReference>
<feature type="region of interest" description="Disordered" evidence="1">
    <location>
        <begin position="423"/>
        <end position="494"/>
    </location>
</feature>
<evidence type="ECO:0000313" key="4">
    <source>
        <dbReference type="Proteomes" id="UP000257109"/>
    </source>
</evidence>
<dbReference type="InterPro" id="IPR036397">
    <property type="entry name" value="RNaseH_sf"/>
</dbReference>
<evidence type="ECO:0000313" key="3">
    <source>
        <dbReference type="EMBL" id="RDX98691.1"/>
    </source>
</evidence>
<dbReference type="Pfam" id="PF17921">
    <property type="entry name" value="Integrase_H2C2"/>
    <property type="match status" value="1"/>
</dbReference>
<feature type="non-terminal residue" evidence="3">
    <location>
        <position position="1"/>
    </location>
</feature>
<dbReference type="Gene3D" id="3.30.420.10">
    <property type="entry name" value="Ribonuclease H-like superfamily/Ribonuclease H"/>
    <property type="match status" value="1"/>
</dbReference>
<comment type="caution">
    <text evidence="3">The sequence shown here is derived from an EMBL/GenBank/DDBJ whole genome shotgun (WGS) entry which is preliminary data.</text>
</comment>
<reference evidence="3" key="1">
    <citation type="submission" date="2018-05" db="EMBL/GenBank/DDBJ databases">
        <title>Draft genome of Mucuna pruriens seed.</title>
        <authorList>
            <person name="Nnadi N.E."/>
            <person name="Vos R."/>
            <person name="Hasami M.H."/>
            <person name="Devisetty U.K."/>
            <person name="Aguiy J.C."/>
        </authorList>
    </citation>
    <scope>NUCLEOTIDE SEQUENCE [LARGE SCALE GENOMIC DNA]</scope>
    <source>
        <strain evidence="3">JCA_2017</strain>
    </source>
</reference>
<dbReference type="EMBL" id="QJKJ01003398">
    <property type="protein sequence ID" value="RDX98691.1"/>
    <property type="molecule type" value="Genomic_DNA"/>
</dbReference>
<keyword evidence="4" id="KW-1185">Reference proteome</keyword>
<protein>
    <submittedName>
        <fullName evidence="3">Pro-Pol polyprotein</fullName>
    </submittedName>
</protein>
<dbReference type="PROSITE" id="PS50994">
    <property type="entry name" value="INTEGRASE"/>
    <property type="match status" value="1"/>
</dbReference>
<dbReference type="InterPro" id="IPR001584">
    <property type="entry name" value="Integrase_cat-core"/>
</dbReference>
<dbReference type="Proteomes" id="UP000257109">
    <property type="component" value="Unassembled WGS sequence"/>
</dbReference>
<dbReference type="AlphaFoldDB" id="A0A371H7E2"/>
<feature type="compositionally biased region" description="Basic and acidic residues" evidence="1">
    <location>
        <begin position="433"/>
        <end position="445"/>
    </location>
</feature>